<feature type="domain" description="SusD-like N-terminal" evidence="8">
    <location>
        <begin position="102"/>
        <end position="223"/>
    </location>
</feature>
<feature type="domain" description="RagB/SusD" evidence="7">
    <location>
        <begin position="355"/>
        <end position="524"/>
    </location>
</feature>
<keyword evidence="10" id="KW-1185">Reference proteome</keyword>
<dbReference type="Pfam" id="PF14322">
    <property type="entry name" value="SusD-like_3"/>
    <property type="match status" value="1"/>
</dbReference>
<dbReference type="CDD" id="cd08977">
    <property type="entry name" value="SusD"/>
    <property type="match status" value="1"/>
</dbReference>
<comment type="subcellular location">
    <subcellularLocation>
        <location evidence="1">Cell outer membrane</location>
    </subcellularLocation>
</comment>
<organism evidence="9 10">
    <name type="scientific">Thalassobellus suaedae</name>
    <dbReference type="NCBI Taxonomy" id="3074124"/>
    <lineage>
        <taxon>Bacteria</taxon>
        <taxon>Pseudomonadati</taxon>
        <taxon>Bacteroidota</taxon>
        <taxon>Flavobacteriia</taxon>
        <taxon>Flavobacteriales</taxon>
        <taxon>Flavobacteriaceae</taxon>
        <taxon>Thalassobellus</taxon>
    </lineage>
</organism>
<evidence type="ECO:0000259" key="7">
    <source>
        <dbReference type="Pfam" id="PF07980"/>
    </source>
</evidence>
<evidence type="ECO:0000256" key="1">
    <source>
        <dbReference type="ARBA" id="ARBA00004442"/>
    </source>
</evidence>
<dbReference type="Proteomes" id="UP001303407">
    <property type="component" value="Chromosome"/>
</dbReference>
<evidence type="ECO:0000259" key="8">
    <source>
        <dbReference type="Pfam" id="PF14322"/>
    </source>
</evidence>
<keyword evidence="4" id="KW-0472">Membrane</keyword>
<dbReference type="SUPFAM" id="SSF48452">
    <property type="entry name" value="TPR-like"/>
    <property type="match status" value="1"/>
</dbReference>
<keyword evidence="5" id="KW-0998">Cell outer membrane</keyword>
<evidence type="ECO:0000256" key="4">
    <source>
        <dbReference type="ARBA" id="ARBA00023136"/>
    </source>
</evidence>
<dbReference type="InterPro" id="IPR033985">
    <property type="entry name" value="SusD-like_N"/>
</dbReference>
<evidence type="ECO:0000256" key="2">
    <source>
        <dbReference type="ARBA" id="ARBA00006275"/>
    </source>
</evidence>
<evidence type="ECO:0000256" key="5">
    <source>
        <dbReference type="ARBA" id="ARBA00023237"/>
    </source>
</evidence>
<accession>A0ABY9Y0X2</accession>
<dbReference type="InterPro" id="IPR011990">
    <property type="entry name" value="TPR-like_helical_dom_sf"/>
</dbReference>
<dbReference type="EMBL" id="CP134536">
    <property type="protein sequence ID" value="WNH11504.1"/>
    <property type="molecule type" value="Genomic_DNA"/>
</dbReference>
<gene>
    <name evidence="9" type="ORF">RHP49_11375</name>
</gene>
<feature type="chain" id="PRO_5047195641" evidence="6">
    <location>
        <begin position="21"/>
        <end position="524"/>
    </location>
</feature>
<dbReference type="PROSITE" id="PS51257">
    <property type="entry name" value="PROKAR_LIPOPROTEIN"/>
    <property type="match status" value="1"/>
</dbReference>
<name>A0ABY9Y0X2_9FLAO</name>
<dbReference type="InterPro" id="IPR012944">
    <property type="entry name" value="SusD_RagB_dom"/>
</dbReference>
<evidence type="ECO:0000256" key="6">
    <source>
        <dbReference type="SAM" id="SignalP"/>
    </source>
</evidence>
<feature type="signal peptide" evidence="6">
    <location>
        <begin position="1"/>
        <end position="20"/>
    </location>
</feature>
<keyword evidence="3 6" id="KW-0732">Signal</keyword>
<dbReference type="Gene3D" id="1.25.40.390">
    <property type="match status" value="1"/>
</dbReference>
<evidence type="ECO:0000256" key="3">
    <source>
        <dbReference type="ARBA" id="ARBA00022729"/>
    </source>
</evidence>
<sequence>MKNTYLYILFLGLLSLSSCSLDTEPLTQLTDTNFYSSTDDAYTALVGCYDGLQVVGGIGGMSFPVASEVMSDDCFGGTGASDGYNFAAVDEFDINRSPADVDLLNGNWVAYYRAIYRCNVFLSKMDQIDWKGDEALRNTYESETRVIRAYLYFEMVRLWGNIPLLTEPSTENIPQANPDEVYAVIAQDLVFAAENLSSGAYNSVDSGRVTKWAAKSLLGRVYLYYTGYYGKSDLVGIVTKVQALSHLEDVITGSGHGLVDDFSTLWPAASIDNYAGEDNKENIFSIKYTYTSDYNGNTDGNHWMVMFGMREFTSYPYGNGWGITVNGKLWDSYKDTDTRRSASIISVDDEEIPFDKINNQREYTGYYNKKYSPMSDIDGNSVVTAVGGVSFQISQFQDYVVMRYSDVLLMAAELGSANAQTYFDEVRQRAYKENFVSTTVSQENIMKERHLEFALEGVRYWDLLRQGVNTAASTIAETTELLSGGVSDTKIISEENIKTTNGLIQIPNTQITLSNNVLQQNAGW</sequence>
<proteinExistence type="inferred from homology"/>
<dbReference type="Pfam" id="PF07980">
    <property type="entry name" value="SusD_RagB"/>
    <property type="match status" value="1"/>
</dbReference>
<protein>
    <submittedName>
        <fullName evidence="9">RagB/SusD family nutrient uptake outer membrane protein</fullName>
    </submittedName>
</protein>
<dbReference type="RefSeq" id="WP_415861487.1">
    <property type="nucleotide sequence ID" value="NZ_CP134536.1"/>
</dbReference>
<evidence type="ECO:0000313" key="10">
    <source>
        <dbReference type="Proteomes" id="UP001303407"/>
    </source>
</evidence>
<comment type="similarity">
    <text evidence="2">Belongs to the SusD family.</text>
</comment>
<evidence type="ECO:0000313" key="9">
    <source>
        <dbReference type="EMBL" id="WNH11504.1"/>
    </source>
</evidence>
<reference evidence="9 10" key="1">
    <citation type="submission" date="2023-09" db="EMBL/GenBank/DDBJ databases">
        <title>Thalassobella suaedae gen. nov., sp. nov., a marine bacterium of the family Flavobacteriaceae isolated from a halophyte Suaeda japonica.</title>
        <authorList>
            <person name="Lee S.Y."/>
            <person name="Hwang C.Y."/>
        </authorList>
    </citation>
    <scope>NUCLEOTIDE SEQUENCE [LARGE SCALE GENOMIC DNA]</scope>
    <source>
        <strain evidence="9 10">HL-DH10</strain>
    </source>
</reference>